<proteinExistence type="inferred from homology"/>
<feature type="compositionally biased region" description="Low complexity" evidence="4">
    <location>
        <begin position="617"/>
        <end position="639"/>
    </location>
</feature>
<dbReference type="GO" id="GO:0009424">
    <property type="term" value="C:bacterial-type flagellum hook"/>
    <property type="evidence" value="ECO:0007669"/>
    <property type="project" value="InterPro"/>
</dbReference>
<dbReference type="Gene3D" id="3.30.750.140">
    <property type="match status" value="1"/>
</dbReference>
<feature type="region of interest" description="Disordered" evidence="4">
    <location>
        <begin position="1"/>
        <end position="91"/>
    </location>
</feature>
<sequence>MNVNLTPVSDTPKTSSSASPSVEAGDETQQSEGFFSKLAALIKGDSGEKKVSESDSAKAEQASDGEESTKALLEQEVSGDEEISIDDGEGAEFGKVVAADTDGAVADELLKSDDSKQKQSAATDLESSAEGKVSVKADGDAEKIISENEELLGRLNEANKALQPKDGNDLPQKSQLVAEGEKSANPLKVEKIGEQALKSAAKSDVEAETNLKSNTIKDGAIPLEQNKLASESVSLKQQVGEEAVVIPENAKRFIEQDGGQEPELASAASKTQPEHVAVVGGVGAAAGLTQLADSKTEMTSPEIELLKQELKAQGLTDKEIEEVVEAAKAEAQAQLAATKGAEVVQPLKATAEKPVQAKATQVLQAASDATSDSVVEPTVAAGVVAGVAAIPWAVSSTETGAEELQIQLDAKPKAQQAHLAQSVQQALHSSSAATMSAAQNNLQATQQASAMPLPNELAASQLQQAVANPAVSEQAMLKAVMGAKAAGTLGKLAAAEGKQGQGHEAGFAQQLSQAAGQQGLTVQNQLRAEQAAAQAPMQLNREIAGEQVAERVQMMMSKNLKNIDIRLDPPELGRLQIRMNMTGDGATVHFTVANQQARDVIEQSMPRLREMLAQQGVQLGDSSVQQQSSGQQQNRYAAGNGQGTGQGDGNQAFLGEENLEPDVNLDLNVATKRDGISYYA</sequence>
<evidence type="ECO:0000313" key="5">
    <source>
        <dbReference type="EMBL" id="KJY72041.1"/>
    </source>
</evidence>
<dbReference type="CDD" id="cd17470">
    <property type="entry name" value="T3SS_Flik_C"/>
    <property type="match status" value="1"/>
</dbReference>
<comment type="similarity">
    <text evidence="2">Belongs to the FliK family.</text>
</comment>
<dbReference type="InterPro" id="IPR021136">
    <property type="entry name" value="Flagellar_hook_control-like_C"/>
</dbReference>
<keyword evidence="5" id="KW-0966">Cell projection</keyword>
<dbReference type="AlphaFoldDB" id="A0A837G649"/>
<evidence type="ECO:0000256" key="2">
    <source>
        <dbReference type="ARBA" id="ARBA00009149"/>
    </source>
</evidence>
<keyword evidence="5" id="KW-0969">Cilium</keyword>
<feature type="region of interest" description="Disordered" evidence="4">
    <location>
        <begin position="617"/>
        <end position="654"/>
    </location>
</feature>
<protein>
    <submittedName>
        <fullName evidence="5">Flagellar hook-length control protein FliK</fullName>
    </submittedName>
</protein>
<dbReference type="PANTHER" id="PTHR37533">
    <property type="entry name" value="FLAGELLAR HOOK-LENGTH CONTROL PROTEIN"/>
    <property type="match status" value="1"/>
</dbReference>
<evidence type="ECO:0000256" key="3">
    <source>
        <dbReference type="ARBA" id="ARBA00022795"/>
    </source>
</evidence>
<gene>
    <name evidence="5" type="ORF">TW71_13765</name>
</gene>
<dbReference type="InterPro" id="IPR001635">
    <property type="entry name" value="Flag_hook_Flik"/>
</dbReference>
<dbReference type="EMBL" id="JXXR01000015">
    <property type="protein sequence ID" value="KJY72041.1"/>
    <property type="molecule type" value="Genomic_DNA"/>
</dbReference>
<feature type="compositionally biased region" description="Polar residues" evidence="4">
    <location>
        <begin position="1"/>
        <end position="20"/>
    </location>
</feature>
<comment type="caution">
    <text evidence="5">The sequence shown here is derived from an EMBL/GenBank/DDBJ whole genome shotgun (WGS) entry which is preliminary data.</text>
</comment>
<reference evidence="5" key="1">
    <citation type="journal article" date="2015" name="BMC Genomics">
        <title>Genome mining reveals unlocked bioactive potential of marine Gram-negative bacteria.</title>
        <authorList>
            <person name="Machado H."/>
            <person name="Sonnenschein E.C."/>
            <person name="Melchiorsen J."/>
            <person name="Gram L."/>
        </authorList>
    </citation>
    <scope>NUCLEOTIDE SEQUENCE</scope>
    <source>
        <strain evidence="5">S2052</strain>
    </source>
</reference>
<dbReference type="PANTHER" id="PTHR37533:SF2">
    <property type="entry name" value="FLAGELLAR HOOK-LENGTH CONTROL PROTEIN"/>
    <property type="match status" value="1"/>
</dbReference>
<feature type="region of interest" description="Disordered" evidence="4">
    <location>
        <begin position="109"/>
        <end position="135"/>
    </location>
</feature>
<feature type="compositionally biased region" description="Basic and acidic residues" evidence="4">
    <location>
        <begin position="45"/>
        <end position="58"/>
    </location>
</feature>
<comment type="function">
    <text evidence="1">Controls the length of the flagellar hook.</text>
</comment>
<dbReference type="RefSeq" id="WP_045986256.1">
    <property type="nucleotide sequence ID" value="NZ_CP063051.1"/>
</dbReference>
<organism evidence="5">
    <name type="scientific">Vibrio coralliilyticus</name>
    <dbReference type="NCBI Taxonomy" id="190893"/>
    <lineage>
        <taxon>Bacteria</taxon>
        <taxon>Pseudomonadati</taxon>
        <taxon>Pseudomonadota</taxon>
        <taxon>Gammaproteobacteria</taxon>
        <taxon>Vibrionales</taxon>
        <taxon>Vibrionaceae</taxon>
        <taxon>Vibrio</taxon>
    </lineage>
</organism>
<keyword evidence="3" id="KW-1005">Bacterial flagellum biogenesis</keyword>
<accession>A0A837G649</accession>
<dbReference type="Pfam" id="PF02120">
    <property type="entry name" value="Flg_hook"/>
    <property type="match status" value="1"/>
</dbReference>
<dbReference type="GO" id="GO:0044780">
    <property type="term" value="P:bacterial-type flagellum assembly"/>
    <property type="evidence" value="ECO:0007669"/>
    <property type="project" value="InterPro"/>
</dbReference>
<dbReference type="PRINTS" id="PR01007">
    <property type="entry name" value="FLGHOOKFLIK"/>
</dbReference>
<feature type="compositionally biased region" description="Acidic residues" evidence="4">
    <location>
        <begin position="77"/>
        <end position="90"/>
    </location>
</feature>
<evidence type="ECO:0000256" key="4">
    <source>
        <dbReference type="SAM" id="MobiDB-lite"/>
    </source>
</evidence>
<evidence type="ECO:0000256" key="1">
    <source>
        <dbReference type="ARBA" id="ARBA00003944"/>
    </source>
</evidence>
<name>A0A837G649_9VIBR</name>
<dbReference type="InterPro" id="IPR038610">
    <property type="entry name" value="FliK-like_C_sf"/>
</dbReference>
<dbReference type="InterPro" id="IPR052563">
    <property type="entry name" value="FliK"/>
</dbReference>
<keyword evidence="5" id="KW-0282">Flagellum</keyword>